<name>E8LH06_9FIRM</name>
<comment type="caution">
    <text evidence="2">The sequence shown here is derived from an EMBL/GenBank/DDBJ whole genome shotgun (WGS) entry which is preliminary data.</text>
</comment>
<organism evidence="2 3">
    <name type="scientific">Phascolarctobacterium succinatutens YIT 12067</name>
    <dbReference type="NCBI Taxonomy" id="626939"/>
    <lineage>
        <taxon>Bacteria</taxon>
        <taxon>Bacillati</taxon>
        <taxon>Bacillota</taxon>
        <taxon>Negativicutes</taxon>
        <taxon>Acidaminococcales</taxon>
        <taxon>Acidaminococcaceae</taxon>
        <taxon>Phascolarctobacterium</taxon>
    </lineage>
</organism>
<dbReference type="InterPro" id="IPR043778">
    <property type="entry name" value="DUF5720"/>
</dbReference>
<dbReference type="HOGENOM" id="CLU_173944_1_0_9"/>
<evidence type="ECO:0000259" key="1">
    <source>
        <dbReference type="Pfam" id="PF18987"/>
    </source>
</evidence>
<proteinExistence type="predicted"/>
<keyword evidence="3" id="KW-1185">Reference proteome</keyword>
<dbReference type="eggNOG" id="ENOG502ZAM2">
    <property type="taxonomic scope" value="Bacteria"/>
</dbReference>
<dbReference type="EMBL" id="AEVN01000118">
    <property type="protein sequence ID" value="EFY03881.1"/>
    <property type="molecule type" value="Genomic_DNA"/>
</dbReference>
<protein>
    <recommendedName>
        <fullName evidence="1">DUF5720 domain-containing protein</fullName>
    </recommendedName>
</protein>
<evidence type="ECO:0000313" key="2">
    <source>
        <dbReference type="EMBL" id="EFY03881.1"/>
    </source>
</evidence>
<dbReference type="AlphaFoldDB" id="E8LH06"/>
<sequence length="110" mass="12743">MFCKEVLMQRNSTIGELMERKRIQDGAKEYQGHTYMDLARFDDATKHMIIFDVLTDESPVGWKGERNRLYLSDVGYQKALDNQKAGNIKIISHAAVAKGNLYYDHRDMAR</sequence>
<feature type="domain" description="DUF5720" evidence="1">
    <location>
        <begin position="12"/>
        <end position="109"/>
    </location>
</feature>
<gene>
    <name evidence="2" type="ORF">HMPREF9443_02163</name>
</gene>
<reference evidence="2 3" key="1">
    <citation type="submission" date="2011-01" db="EMBL/GenBank/DDBJ databases">
        <authorList>
            <person name="Weinstock G."/>
            <person name="Sodergren E."/>
            <person name="Clifton S."/>
            <person name="Fulton L."/>
            <person name="Fulton B."/>
            <person name="Courtney L."/>
            <person name="Fronick C."/>
            <person name="Harrison M."/>
            <person name="Strong C."/>
            <person name="Farmer C."/>
            <person name="Delahaunty K."/>
            <person name="Markovic C."/>
            <person name="Hall O."/>
            <person name="Minx P."/>
            <person name="Tomlinson C."/>
            <person name="Mitreva M."/>
            <person name="Hou S."/>
            <person name="Chen J."/>
            <person name="Wollam A."/>
            <person name="Pepin K.H."/>
            <person name="Johnson M."/>
            <person name="Bhonagiri V."/>
            <person name="Zhang X."/>
            <person name="Suruliraj S."/>
            <person name="Warren W."/>
            <person name="Chinwalla A."/>
            <person name="Mardis E.R."/>
            <person name="Wilson R.K."/>
        </authorList>
    </citation>
    <scope>NUCLEOTIDE SEQUENCE [LARGE SCALE GENOMIC DNA]</scope>
    <source>
        <strain evidence="2 3">YIT 12067</strain>
    </source>
</reference>
<evidence type="ECO:0000313" key="3">
    <source>
        <dbReference type="Proteomes" id="UP000004923"/>
    </source>
</evidence>
<dbReference type="Proteomes" id="UP000004923">
    <property type="component" value="Unassembled WGS sequence"/>
</dbReference>
<accession>E8LH06</accession>
<dbReference type="Pfam" id="PF18987">
    <property type="entry name" value="DUF5720"/>
    <property type="match status" value="1"/>
</dbReference>